<evidence type="ECO:0000256" key="4">
    <source>
        <dbReference type="ARBA" id="ARBA00022617"/>
    </source>
</evidence>
<keyword evidence="9" id="KW-0408">Iron</keyword>
<keyword evidence="10 12" id="KW-0472">Membrane</keyword>
<dbReference type="GO" id="GO:0140571">
    <property type="term" value="F:transmembrane ascorbate ferrireductase activity"/>
    <property type="evidence" value="ECO:0007669"/>
    <property type="project" value="UniProtKB-EC"/>
</dbReference>
<dbReference type="EC" id="7.2.1.3" evidence="11"/>
<evidence type="ECO:0000256" key="3">
    <source>
        <dbReference type="ARBA" id="ARBA00022448"/>
    </source>
</evidence>
<feature type="transmembrane region" description="Helical" evidence="12">
    <location>
        <begin position="65"/>
        <end position="85"/>
    </location>
</feature>
<organism evidence="14 15">
    <name type="scientific">Hermetia illucens</name>
    <name type="common">Black soldier fly</name>
    <dbReference type="NCBI Taxonomy" id="343691"/>
    <lineage>
        <taxon>Eukaryota</taxon>
        <taxon>Metazoa</taxon>
        <taxon>Ecdysozoa</taxon>
        <taxon>Arthropoda</taxon>
        <taxon>Hexapoda</taxon>
        <taxon>Insecta</taxon>
        <taxon>Pterygota</taxon>
        <taxon>Neoptera</taxon>
        <taxon>Endopterygota</taxon>
        <taxon>Diptera</taxon>
        <taxon>Brachycera</taxon>
        <taxon>Stratiomyomorpha</taxon>
        <taxon>Stratiomyidae</taxon>
        <taxon>Hermetiinae</taxon>
        <taxon>Hermetia</taxon>
    </lineage>
</organism>
<evidence type="ECO:0000256" key="5">
    <source>
        <dbReference type="ARBA" id="ARBA00022692"/>
    </source>
</evidence>
<evidence type="ECO:0000256" key="12">
    <source>
        <dbReference type="SAM" id="Phobius"/>
    </source>
</evidence>
<dbReference type="EMBL" id="LR899012">
    <property type="protein sequence ID" value="CAD7089252.1"/>
    <property type="molecule type" value="Genomic_DNA"/>
</dbReference>
<evidence type="ECO:0000256" key="8">
    <source>
        <dbReference type="ARBA" id="ARBA00022989"/>
    </source>
</evidence>
<feature type="transmembrane region" description="Helical" evidence="12">
    <location>
        <begin position="29"/>
        <end position="53"/>
    </location>
</feature>
<proteinExistence type="predicted"/>
<keyword evidence="3" id="KW-0813">Transport</keyword>
<dbReference type="PANTHER" id="PTHR15422:SF45">
    <property type="entry name" value="CYTOCHROME B561 DOMAIN-CONTAINING PROTEIN"/>
    <property type="match status" value="1"/>
</dbReference>
<keyword evidence="6" id="KW-0479">Metal-binding</keyword>
<evidence type="ECO:0000259" key="13">
    <source>
        <dbReference type="SMART" id="SM00665"/>
    </source>
</evidence>
<evidence type="ECO:0000256" key="9">
    <source>
        <dbReference type="ARBA" id="ARBA00023004"/>
    </source>
</evidence>
<keyword evidence="4" id="KW-0349">Heme</keyword>
<name>A0A7R8YYR4_HERIL</name>
<dbReference type="PANTHER" id="PTHR15422">
    <property type="entry name" value="OS05G0565100 PROTEIN"/>
    <property type="match status" value="1"/>
</dbReference>
<dbReference type="AlphaFoldDB" id="A0A7R8YYR4"/>
<accession>A0A7R8YYR4</accession>
<evidence type="ECO:0000313" key="14">
    <source>
        <dbReference type="EMBL" id="CAD7089252.1"/>
    </source>
</evidence>
<dbReference type="InParanoid" id="A0A7R8YYR4"/>
<dbReference type="GO" id="GO:0046872">
    <property type="term" value="F:metal ion binding"/>
    <property type="evidence" value="ECO:0007669"/>
    <property type="project" value="UniProtKB-KW"/>
</dbReference>
<gene>
    <name evidence="14" type="ORF">HERILL_LOCUS11818</name>
</gene>
<feature type="transmembrane region" description="Helical" evidence="12">
    <location>
        <begin position="140"/>
        <end position="159"/>
    </location>
</feature>
<dbReference type="InterPro" id="IPR045150">
    <property type="entry name" value="CYB561D1/2"/>
</dbReference>
<keyword evidence="5 12" id="KW-0812">Transmembrane</keyword>
<dbReference type="SMART" id="SM00665">
    <property type="entry name" value="B561"/>
    <property type="match status" value="1"/>
</dbReference>
<keyword evidence="8 12" id="KW-1133">Transmembrane helix</keyword>
<dbReference type="Proteomes" id="UP000594454">
    <property type="component" value="Chromosome 4"/>
</dbReference>
<comment type="subcellular location">
    <subcellularLocation>
        <location evidence="2">Membrane</location>
        <topology evidence="2">Multi-pass membrane protein</topology>
    </subcellularLocation>
</comment>
<dbReference type="CDD" id="cd08761">
    <property type="entry name" value="Cyt_b561_CYB561D2_like"/>
    <property type="match status" value="1"/>
</dbReference>
<feature type="domain" description="Cytochrome b561" evidence="13">
    <location>
        <begin position="65"/>
        <end position="189"/>
    </location>
</feature>
<evidence type="ECO:0000256" key="1">
    <source>
        <dbReference type="ARBA" id="ARBA00001970"/>
    </source>
</evidence>
<dbReference type="FunCoup" id="A0A7R8YYR4">
    <property type="interactions" value="18"/>
</dbReference>
<keyword evidence="7" id="KW-0249">Electron transport</keyword>
<dbReference type="Pfam" id="PF03188">
    <property type="entry name" value="Cytochrom_B561"/>
    <property type="match status" value="1"/>
</dbReference>
<evidence type="ECO:0000256" key="10">
    <source>
        <dbReference type="ARBA" id="ARBA00023136"/>
    </source>
</evidence>
<dbReference type="GO" id="GO:0016020">
    <property type="term" value="C:membrane"/>
    <property type="evidence" value="ECO:0007669"/>
    <property type="project" value="UniProtKB-SubCell"/>
</dbReference>
<protein>
    <recommendedName>
        <fullName evidence="11">ascorbate ferrireductase (transmembrane)</fullName>
        <ecNumber evidence="11">7.2.1.3</ecNumber>
    </recommendedName>
</protein>
<keyword evidence="15" id="KW-1185">Reference proteome</keyword>
<evidence type="ECO:0000313" key="15">
    <source>
        <dbReference type="Proteomes" id="UP000594454"/>
    </source>
</evidence>
<dbReference type="GO" id="GO:0140575">
    <property type="term" value="F:transmembrane monodehydroascorbate reductase activity"/>
    <property type="evidence" value="ECO:0007669"/>
    <property type="project" value="InterPro"/>
</dbReference>
<evidence type="ECO:0000256" key="6">
    <source>
        <dbReference type="ARBA" id="ARBA00022723"/>
    </source>
</evidence>
<feature type="transmembrane region" description="Helical" evidence="12">
    <location>
        <begin position="106"/>
        <end position="128"/>
    </location>
</feature>
<sequence>MSNEAESTEKYDLEDLGAEMSSRKAGRGLWLLVTMDVVFGLLDLILCGFFVYWSFAADGVVLFAWHPSLLSIGFILFMTEAINVYNNAVLMNKGRKSYSYRVLAHWVLHTFAMICITGGFAAIVWNKIRLGKHHFKTPHAIVGLITFILMFLVAAGGIATNTAPIDTSIQSFVEATAASLSLSSTQRGHSDLPFRSSNYNHFLSRRCLC</sequence>
<dbReference type="Gene3D" id="1.20.120.1770">
    <property type="match status" value="1"/>
</dbReference>
<dbReference type="OrthoDB" id="432881at2759"/>
<reference evidence="14 15" key="1">
    <citation type="submission" date="2020-11" db="EMBL/GenBank/DDBJ databases">
        <authorList>
            <person name="Wallbank WR R."/>
            <person name="Pardo Diaz C."/>
            <person name="Kozak K."/>
            <person name="Martin S."/>
            <person name="Jiggins C."/>
            <person name="Moest M."/>
            <person name="Warren A I."/>
            <person name="Generalovic N T."/>
            <person name="Byers J.R.P. K."/>
            <person name="Montejo-Kovacevich G."/>
            <person name="Yen C E."/>
        </authorList>
    </citation>
    <scope>NUCLEOTIDE SEQUENCE [LARGE SCALE GENOMIC DNA]</scope>
</reference>
<evidence type="ECO:0000256" key="11">
    <source>
        <dbReference type="ARBA" id="ARBA00024225"/>
    </source>
</evidence>
<comment type="cofactor">
    <cofactor evidence="1">
        <name>heme b</name>
        <dbReference type="ChEBI" id="CHEBI:60344"/>
    </cofactor>
</comment>
<evidence type="ECO:0000256" key="7">
    <source>
        <dbReference type="ARBA" id="ARBA00022982"/>
    </source>
</evidence>
<evidence type="ECO:0000256" key="2">
    <source>
        <dbReference type="ARBA" id="ARBA00004141"/>
    </source>
</evidence>
<dbReference type="InterPro" id="IPR006593">
    <property type="entry name" value="Cyt_b561/ferric_Rdtase_TM"/>
</dbReference>